<evidence type="ECO:0000313" key="8">
    <source>
        <dbReference type="EMBL" id="GFJ93494.1"/>
    </source>
</evidence>
<comment type="caution">
    <text evidence="8">The sequence shown here is derived from an EMBL/GenBank/DDBJ whole genome shotgun (WGS) entry which is preliminary data.</text>
</comment>
<dbReference type="InterPro" id="IPR011055">
    <property type="entry name" value="Dup_hybrid_motif"/>
</dbReference>
<keyword evidence="5" id="KW-0862">Zinc</keyword>
<keyword evidence="9" id="KW-1185">Reference proteome</keyword>
<comment type="cofactor">
    <cofactor evidence="1">
        <name>Zn(2+)</name>
        <dbReference type="ChEBI" id="CHEBI:29105"/>
    </cofactor>
</comment>
<dbReference type="Gene3D" id="2.70.70.10">
    <property type="entry name" value="Glucose Permease (Domain IIA)"/>
    <property type="match status" value="1"/>
</dbReference>
<dbReference type="GO" id="GO:0046872">
    <property type="term" value="F:metal ion binding"/>
    <property type="evidence" value="ECO:0007669"/>
    <property type="project" value="UniProtKB-KW"/>
</dbReference>
<dbReference type="AlphaFoldDB" id="A0A6V8LAW0"/>
<keyword evidence="2" id="KW-0645">Protease</keyword>
<name>A0A6V8LAW0_9ACTN</name>
<keyword evidence="6" id="KW-0482">Metalloprotease</keyword>
<protein>
    <recommendedName>
        <fullName evidence="7">M23ase beta-sheet core domain-containing protein</fullName>
    </recommendedName>
</protein>
<keyword evidence="3" id="KW-0479">Metal-binding</keyword>
<dbReference type="GO" id="GO:0004222">
    <property type="term" value="F:metalloendopeptidase activity"/>
    <property type="evidence" value="ECO:0007669"/>
    <property type="project" value="TreeGrafter"/>
</dbReference>
<dbReference type="Pfam" id="PF01551">
    <property type="entry name" value="Peptidase_M23"/>
    <property type="match status" value="1"/>
</dbReference>
<dbReference type="Proteomes" id="UP000482960">
    <property type="component" value="Unassembled WGS sequence"/>
</dbReference>
<dbReference type="InterPro" id="IPR050570">
    <property type="entry name" value="Cell_wall_metabolism_enzyme"/>
</dbReference>
<evidence type="ECO:0000256" key="4">
    <source>
        <dbReference type="ARBA" id="ARBA00022801"/>
    </source>
</evidence>
<dbReference type="CDD" id="cd12797">
    <property type="entry name" value="M23_peptidase"/>
    <property type="match status" value="1"/>
</dbReference>
<dbReference type="PANTHER" id="PTHR21666:SF288">
    <property type="entry name" value="CELL DIVISION PROTEIN YTFB"/>
    <property type="match status" value="1"/>
</dbReference>
<evidence type="ECO:0000256" key="1">
    <source>
        <dbReference type="ARBA" id="ARBA00001947"/>
    </source>
</evidence>
<keyword evidence="4" id="KW-0378">Hydrolase</keyword>
<evidence type="ECO:0000256" key="3">
    <source>
        <dbReference type="ARBA" id="ARBA00022723"/>
    </source>
</evidence>
<reference evidence="8 9" key="2">
    <citation type="submission" date="2020-03" db="EMBL/GenBank/DDBJ databases">
        <authorList>
            <person name="Ichikawa N."/>
            <person name="Kimura A."/>
            <person name="Kitahashi Y."/>
            <person name="Uohara A."/>
        </authorList>
    </citation>
    <scope>NUCLEOTIDE SEQUENCE [LARGE SCALE GENOMIC DNA]</scope>
    <source>
        <strain evidence="8 9">NBRC 108638</strain>
    </source>
</reference>
<dbReference type="RefSeq" id="WP_173080117.1">
    <property type="nucleotide sequence ID" value="NZ_BAABJB010000034.1"/>
</dbReference>
<dbReference type="InterPro" id="IPR016047">
    <property type="entry name" value="M23ase_b-sheet_dom"/>
</dbReference>
<accession>A0A6V8LAW0</accession>
<dbReference type="PANTHER" id="PTHR21666">
    <property type="entry name" value="PEPTIDASE-RELATED"/>
    <property type="match status" value="1"/>
</dbReference>
<reference evidence="8 9" key="1">
    <citation type="submission" date="2020-03" db="EMBL/GenBank/DDBJ databases">
        <title>Whole genome shotgun sequence of Phytohabitans rumicis NBRC 108638.</title>
        <authorList>
            <person name="Komaki H."/>
            <person name="Tamura T."/>
        </authorList>
    </citation>
    <scope>NUCLEOTIDE SEQUENCE [LARGE SCALE GENOMIC DNA]</scope>
    <source>
        <strain evidence="8 9">NBRC 108638</strain>
    </source>
</reference>
<sequence length="138" mass="14303">MQHAGPGAASGTVLTVRCNVDPASHGCDIDGSRKSAAATSYVDIAHAGGVITRYCHMGQRPFVEQGRHIVVGHVIGLVGSSGHSSGPHLHYEVHLNRDSSAAGAVDPVRFMRDVGAPLGKPVSCRFSLNMSPSHGDVA</sequence>
<organism evidence="8 9">
    <name type="scientific">Phytohabitans rumicis</name>
    <dbReference type="NCBI Taxonomy" id="1076125"/>
    <lineage>
        <taxon>Bacteria</taxon>
        <taxon>Bacillati</taxon>
        <taxon>Actinomycetota</taxon>
        <taxon>Actinomycetes</taxon>
        <taxon>Micromonosporales</taxon>
        <taxon>Micromonosporaceae</taxon>
    </lineage>
</organism>
<dbReference type="SUPFAM" id="SSF51261">
    <property type="entry name" value="Duplicated hybrid motif"/>
    <property type="match status" value="1"/>
</dbReference>
<evidence type="ECO:0000259" key="7">
    <source>
        <dbReference type="Pfam" id="PF01551"/>
    </source>
</evidence>
<evidence type="ECO:0000256" key="2">
    <source>
        <dbReference type="ARBA" id="ARBA00022670"/>
    </source>
</evidence>
<feature type="domain" description="M23ase beta-sheet core" evidence="7">
    <location>
        <begin position="35"/>
        <end position="98"/>
    </location>
</feature>
<evidence type="ECO:0000256" key="6">
    <source>
        <dbReference type="ARBA" id="ARBA00023049"/>
    </source>
</evidence>
<gene>
    <name evidence="8" type="ORF">Prum_071360</name>
</gene>
<evidence type="ECO:0000313" key="9">
    <source>
        <dbReference type="Proteomes" id="UP000482960"/>
    </source>
</evidence>
<evidence type="ECO:0000256" key="5">
    <source>
        <dbReference type="ARBA" id="ARBA00022833"/>
    </source>
</evidence>
<dbReference type="GO" id="GO:0006508">
    <property type="term" value="P:proteolysis"/>
    <property type="evidence" value="ECO:0007669"/>
    <property type="project" value="UniProtKB-KW"/>
</dbReference>
<proteinExistence type="predicted"/>
<dbReference type="EMBL" id="BLPG01000001">
    <property type="protein sequence ID" value="GFJ93494.1"/>
    <property type="molecule type" value="Genomic_DNA"/>
</dbReference>